<dbReference type="SMART" id="SM00829">
    <property type="entry name" value="PKS_ER"/>
    <property type="match status" value="1"/>
</dbReference>
<feature type="domain" description="Enoyl reductase (ER)" evidence="9">
    <location>
        <begin position="12"/>
        <end position="336"/>
    </location>
</feature>
<dbReference type="AlphaFoldDB" id="A0A1C4AZY3"/>
<proteinExistence type="inferred from homology"/>
<dbReference type="FunFam" id="3.40.50.720:FF:000039">
    <property type="entry name" value="Alcohol dehydrogenase AdhP"/>
    <property type="match status" value="1"/>
</dbReference>
<gene>
    <name evidence="10" type="ORF">GA0061080_101541</name>
</gene>
<evidence type="ECO:0000256" key="2">
    <source>
        <dbReference type="ARBA" id="ARBA00008072"/>
    </source>
</evidence>
<evidence type="ECO:0000259" key="9">
    <source>
        <dbReference type="SMART" id="SM00829"/>
    </source>
</evidence>
<keyword evidence="11" id="KW-1185">Reference proteome</keyword>
<keyword evidence="7" id="KW-0520">NAD</keyword>
<dbReference type="Pfam" id="PF08240">
    <property type="entry name" value="ADH_N"/>
    <property type="match status" value="1"/>
</dbReference>
<dbReference type="InterPro" id="IPR020843">
    <property type="entry name" value="ER"/>
</dbReference>
<comment type="cofactor">
    <cofactor evidence="1 8">
        <name>Zn(2+)</name>
        <dbReference type="ChEBI" id="CHEBI:29105"/>
    </cofactor>
</comment>
<evidence type="ECO:0000256" key="7">
    <source>
        <dbReference type="ARBA" id="ARBA00023027"/>
    </source>
</evidence>
<keyword evidence="4 8" id="KW-0479">Metal-binding</keyword>
<dbReference type="EMBL" id="FMBA01000015">
    <property type="protein sequence ID" value="SCC00161.1"/>
    <property type="molecule type" value="Genomic_DNA"/>
</dbReference>
<dbReference type="STRING" id="1798183.GA0061080_101541"/>
<dbReference type="PANTHER" id="PTHR42940">
    <property type="entry name" value="ALCOHOL DEHYDROGENASE 1-RELATED"/>
    <property type="match status" value="1"/>
</dbReference>
<dbReference type="Gene3D" id="3.40.50.720">
    <property type="entry name" value="NAD(P)-binding Rossmann-like Domain"/>
    <property type="match status" value="1"/>
</dbReference>
<dbReference type="SUPFAM" id="SSF51735">
    <property type="entry name" value="NAD(P)-binding Rossmann-fold domains"/>
    <property type="match status" value="1"/>
</dbReference>
<accession>A0A1C4AZY3</accession>
<comment type="similarity">
    <text evidence="2 8">Belongs to the zinc-containing alcohol dehydrogenase family.</text>
</comment>
<dbReference type="PROSITE" id="PS00059">
    <property type="entry name" value="ADH_ZINC"/>
    <property type="match status" value="1"/>
</dbReference>
<organism evidence="10 11">
    <name type="scientific">Gilliamella intestini</name>
    <dbReference type="NCBI Taxonomy" id="1798183"/>
    <lineage>
        <taxon>Bacteria</taxon>
        <taxon>Pseudomonadati</taxon>
        <taxon>Pseudomonadota</taxon>
        <taxon>Gammaproteobacteria</taxon>
        <taxon>Orbales</taxon>
        <taxon>Orbaceae</taxon>
        <taxon>Gilliamella</taxon>
    </lineage>
</organism>
<evidence type="ECO:0000256" key="1">
    <source>
        <dbReference type="ARBA" id="ARBA00001947"/>
    </source>
</evidence>
<evidence type="ECO:0000256" key="5">
    <source>
        <dbReference type="ARBA" id="ARBA00022833"/>
    </source>
</evidence>
<evidence type="ECO:0000313" key="10">
    <source>
        <dbReference type="EMBL" id="SCC00161.1"/>
    </source>
</evidence>
<evidence type="ECO:0000313" key="11">
    <source>
        <dbReference type="Proteomes" id="UP000199698"/>
    </source>
</evidence>
<evidence type="ECO:0000256" key="3">
    <source>
        <dbReference type="ARBA" id="ARBA00013190"/>
    </source>
</evidence>
<dbReference type="SUPFAM" id="SSF50129">
    <property type="entry name" value="GroES-like"/>
    <property type="match status" value="1"/>
</dbReference>
<evidence type="ECO:0000256" key="8">
    <source>
        <dbReference type="RuleBase" id="RU361277"/>
    </source>
</evidence>
<evidence type="ECO:0000256" key="4">
    <source>
        <dbReference type="ARBA" id="ARBA00022723"/>
    </source>
</evidence>
<dbReference type="GO" id="GO:0004022">
    <property type="term" value="F:alcohol dehydrogenase (NAD+) activity"/>
    <property type="evidence" value="ECO:0007669"/>
    <property type="project" value="UniProtKB-EC"/>
</dbReference>
<dbReference type="Proteomes" id="UP000199698">
    <property type="component" value="Unassembled WGS sequence"/>
</dbReference>
<dbReference type="InterPro" id="IPR013154">
    <property type="entry name" value="ADH-like_N"/>
</dbReference>
<evidence type="ECO:0000256" key="6">
    <source>
        <dbReference type="ARBA" id="ARBA00023002"/>
    </source>
</evidence>
<keyword evidence="5 8" id="KW-0862">Zinc</keyword>
<dbReference type="InterPro" id="IPR013149">
    <property type="entry name" value="ADH-like_C"/>
</dbReference>
<dbReference type="Pfam" id="PF00107">
    <property type="entry name" value="ADH_zinc_N"/>
    <property type="match status" value="1"/>
</dbReference>
<dbReference type="Gene3D" id="3.90.180.10">
    <property type="entry name" value="Medium-chain alcohol dehydrogenases, catalytic domain"/>
    <property type="match status" value="1"/>
</dbReference>
<dbReference type="InterPro" id="IPR036291">
    <property type="entry name" value="NAD(P)-bd_dom_sf"/>
</dbReference>
<protein>
    <recommendedName>
        <fullName evidence="3">alcohol dehydrogenase</fullName>
        <ecNumber evidence="3">1.1.1.1</ecNumber>
    </recommendedName>
</protein>
<dbReference type="OrthoDB" id="9771084at2"/>
<name>A0A1C4AZY3_9GAMM</name>
<dbReference type="CDD" id="cd08297">
    <property type="entry name" value="CAD3"/>
    <property type="match status" value="1"/>
</dbReference>
<dbReference type="PANTHER" id="PTHR42940:SF8">
    <property type="entry name" value="VACUOLAR PROTEIN SORTING-ASSOCIATED PROTEIN 11"/>
    <property type="match status" value="1"/>
</dbReference>
<sequence length="344" mass="36416">MKAAVIKQECDGQVEIKDIPIRPLEAGEALVDVEYCGLCHTDLHVAAGDFGKKPGRVIGHEGVGIVTKVAPDVKSLKVGDRVSIAWFHAGCGTCEYCISGNETFCRNALNSGYTVDGGMAEQCIVKADYAVKVPEGLDPAQATSVTCAGVTTYKGIKVAATKPGQWLAVFGIGGLGTLAVEYGKKVFNNKVVAISNSDSQLELCKTLGADLVVNPKKVEDVGAYIKEHTGGGVHGAVVTSVTKTAFNQAINSVRPLGRVVALGLPSENMDLSIPKTVLDGIQVLGSLVGTREDLAEAFQFSAEGKVVPIVEKRPLEDINDMIEEMKAGKIRGRMVVDMKMKKTK</sequence>
<dbReference type="InterPro" id="IPR011032">
    <property type="entry name" value="GroES-like_sf"/>
</dbReference>
<reference evidence="11" key="1">
    <citation type="submission" date="2016-08" db="EMBL/GenBank/DDBJ databases">
        <authorList>
            <person name="Varghese N."/>
            <person name="Submissions Spin"/>
        </authorList>
    </citation>
    <scope>NUCLEOTIDE SEQUENCE [LARGE SCALE GENOMIC DNA]</scope>
    <source>
        <strain evidence="11">R-53144</strain>
    </source>
</reference>
<dbReference type="RefSeq" id="WP_091122427.1">
    <property type="nucleotide sequence ID" value="NZ_FMBA01000015.1"/>
</dbReference>
<dbReference type="EC" id="1.1.1.1" evidence="3"/>
<dbReference type="NCBIfam" id="NF006940">
    <property type="entry name" value="PRK09422.1"/>
    <property type="match status" value="1"/>
</dbReference>
<keyword evidence="6" id="KW-0560">Oxidoreductase</keyword>
<dbReference type="GO" id="GO:0008270">
    <property type="term" value="F:zinc ion binding"/>
    <property type="evidence" value="ECO:0007669"/>
    <property type="project" value="InterPro"/>
</dbReference>
<dbReference type="InterPro" id="IPR002328">
    <property type="entry name" value="ADH_Zn_CS"/>
</dbReference>